<evidence type="ECO:0000313" key="2">
    <source>
        <dbReference type="Proteomes" id="UP001219525"/>
    </source>
</evidence>
<reference evidence="1" key="1">
    <citation type="submission" date="2023-03" db="EMBL/GenBank/DDBJ databases">
        <title>Massive genome expansion in bonnet fungi (Mycena s.s.) driven by repeated elements and novel gene families across ecological guilds.</title>
        <authorList>
            <consortium name="Lawrence Berkeley National Laboratory"/>
            <person name="Harder C.B."/>
            <person name="Miyauchi S."/>
            <person name="Viragh M."/>
            <person name="Kuo A."/>
            <person name="Thoen E."/>
            <person name="Andreopoulos B."/>
            <person name="Lu D."/>
            <person name="Skrede I."/>
            <person name="Drula E."/>
            <person name="Henrissat B."/>
            <person name="Morin E."/>
            <person name="Kohler A."/>
            <person name="Barry K."/>
            <person name="LaButti K."/>
            <person name="Morin E."/>
            <person name="Salamov A."/>
            <person name="Lipzen A."/>
            <person name="Mereny Z."/>
            <person name="Hegedus B."/>
            <person name="Baldrian P."/>
            <person name="Stursova M."/>
            <person name="Weitz H."/>
            <person name="Taylor A."/>
            <person name="Grigoriev I.V."/>
            <person name="Nagy L.G."/>
            <person name="Martin F."/>
            <person name="Kauserud H."/>
        </authorList>
    </citation>
    <scope>NUCLEOTIDE SEQUENCE</scope>
    <source>
        <strain evidence="1">9144</strain>
    </source>
</reference>
<organism evidence="1 2">
    <name type="scientific">Mycena pura</name>
    <dbReference type="NCBI Taxonomy" id="153505"/>
    <lineage>
        <taxon>Eukaryota</taxon>
        <taxon>Fungi</taxon>
        <taxon>Dikarya</taxon>
        <taxon>Basidiomycota</taxon>
        <taxon>Agaricomycotina</taxon>
        <taxon>Agaricomycetes</taxon>
        <taxon>Agaricomycetidae</taxon>
        <taxon>Agaricales</taxon>
        <taxon>Marasmiineae</taxon>
        <taxon>Mycenaceae</taxon>
        <taxon>Mycena</taxon>
    </lineage>
</organism>
<sequence length="254" mass="28467">EHSIYKGRRRLHSRSTTLHSPCCRFHQTLSSIFSTMLARIKTSSRVHWSRAAFVTGRNHPSSEISLPRTTFRHPATWKAVPGVSGLSSWRAPPTSCSTSVVSRCSSAPPTSLHFRKLASQSPLRAIQLSFYRYPGDSRYLWDFAALCPPTLTSFDVRFCGQPLGQTRHEEPRTALLTPVRPASRPPKIRELRIEYSPDAVAFFNDPACPFDLNDVKQLEYCNSLGAGSDSLLRRLGQTVESLKVYTGTVPVRVH</sequence>
<keyword evidence="2" id="KW-1185">Reference proteome</keyword>
<dbReference type="AlphaFoldDB" id="A0AAD6UZ03"/>
<feature type="non-terminal residue" evidence="1">
    <location>
        <position position="254"/>
    </location>
</feature>
<dbReference type="EMBL" id="JARJCW010000091">
    <property type="protein sequence ID" value="KAJ7195324.1"/>
    <property type="molecule type" value="Genomic_DNA"/>
</dbReference>
<proteinExistence type="predicted"/>
<dbReference type="Proteomes" id="UP001219525">
    <property type="component" value="Unassembled WGS sequence"/>
</dbReference>
<evidence type="ECO:0000313" key="1">
    <source>
        <dbReference type="EMBL" id="KAJ7195324.1"/>
    </source>
</evidence>
<protein>
    <submittedName>
        <fullName evidence="1">Uncharacterized protein</fullName>
    </submittedName>
</protein>
<comment type="caution">
    <text evidence="1">The sequence shown here is derived from an EMBL/GenBank/DDBJ whole genome shotgun (WGS) entry which is preliminary data.</text>
</comment>
<name>A0AAD6UZ03_9AGAR</name>
<accession>A0AAD6UZ03</accession>
<gene>
    <name evidence="1" type="ORF">GGX14DRAFT_475098</name>
</gene>